<gene>
    <name evidence="7" type="ORF">LF65_04172</name>
</gene>
<sequence>MPEWLLKKDNYTPLKDKNSFIDKSILSIFNVLTMFRQQTKIRNSKFGINPLTKLISTLILIIFVSLSRNFHFIVITTVFMLVLINLLSIKEIKYVIKASMAAAIFTFIILLPAIFLGYSNNTLMITLKVLVSVASVSILTCTTQWNELIITLKIFRIPDIFILVLDITIKYIIILGEFSLNMVYALKLRSVGKNNHKSTALSGVVGTMFIKSKEMAEEMYGAMESRGFTGTYKVYTKFKFKLFDYICFIITIIFVLTYFYFDRL</sequence>
<evidence type="ECO:0000256" key="4">
    <source>
        <dbReference type="ARBA" id="ARBA00022989"/>
    </source>
</evidence>
<dbReference type="CDD" id="cd16914">
    <property type="entry name" value="EcfT"/>
    <property type="match status" value="1"/>
</dbReference>
<protein>
    <submittedName>
        <fullName evidence="7">Cobalt permease</fullName>
    </submittedName>
</protein>
<feature type="transmembrane region" description="Helical" evidence="6">
    <location>
        <begin position="154"/>
        <end position="174"/>
    </location>
</feature>
<feature type="transmembrane region" description="Helical" evidence="6">
    <location>
        <begin position="242"/>
        <end position="261"/>
    </location>
</feature>
<evidence type="ECO:0000256" key="5">
    <source>
        <dbReference type="ARBA" id="ARBA00023136"/>
    </source>
</evidence>
<dbReference type="PANTHER" id="PTHR34857">
    <property type="entry name" value="SLL0384 PROTEIN"/>
    <property type="match status" value="1"/>
</dbReference>
<feature type="transmembrane region" description="Helical" evidence="6">
    <location>
        <begin position="46"/>
        <end position="64"/>
    </location>
</feature>
<keyword evidence="3 6" id="KW-0812">Transmembrane</keyword>
<dbReference type="STRING" id="1520.LF65_04172"/>
<accession>A0A0B5QUW8</accession>
<evidence type="ECO:0000313" key="7">
    <source>
        <dbReference type="EMBL" id="AJH00714.1"/>
    </source>
</evidence>
<evidence type="ECO:0000256" key="3">
    <source>
        <dbReference type="ARBA" id="ARBA00022692"/>
    </source>
</evidence>
<keyword evidence="2" id="KW-1003">Cell membrane</keyword>
<dbReference type="AlphaFoldDB" id="A0A0B5QUW8"/>
<feature type="transmembrane region" description="Helical" evidence="6">
    <location>
        <begin position="94"/>
        <end position="116"/>
    </location>
</feature>
<dbReference type="KEGG" id="cbei:LF65_04172"/>
<dbReference type="GO" id="GO:0005886">
    <property type="term" value="C:plasma membrane"/>
    <property type="evidence" value="ECO:0007669"/>
    <property type="project" value="UniProtKB-ARBA"/>
</dbReference>
<dbReference type="InterPro" id="IPR051611">
    <property type="entry name" value="ECF_transporter_component"/>
</dbReference>
<evidence type="ECO:0000313" key="8">
    <source>
        <dbReference type="Proteomes" id="UP000031866"/>
    </source>
</evidence>
<proteinExistence type="predicted"/>
<evidence type="ECO:0000256" key="1">
    <source>
        <dbReference type="ARBA" id="ARBA00004141"/>
    </source>
</evidence>
<evidence type="ECO:0000256" key="2">
    <source>
        <dbReference type="ARBA" id="ARBA00022475"/>
    </source>
</evidence>
<dbReference type="Proteomes" id="UP000031866">
    <property type="component" value="Chromosome"/>
</dbReference>
<dbReference type="PANTHER" id="PTHR34857:SF2">
    <property type="entry name" value="SLL0384 PROTEIN"/>
    <property type="match status" value="1"/>
</dbReference>
<name>A0A0B5QUW8_CLOBE</name>
<dbReference type="Pfam" id="PF02361">
    <property type="entry name" value="CbiQ"/>
    <property type="match status" value="1"/>
</dbReference>
<comment type="subcellular location">
    <subcellularLocation>
        <location evidence="1">Membrane</location>
        <topology evidence="1">Multi-pass membrane protein</topology>
    </subcellularLocation>
</comment>
<keyword evidence="5 6" id="KW-0472">Membrane</keyword>
<dbReference type="InterPro" id="IPR003339">
    <property type="entry name" value="ABC/ECF_trnsptr_transmembrane"/>
</dbReference>
<organism evidence="7 8">
    <name type="scientific">Clostridium beijerinckii</name>
    <name type="common">Clostridium MP</name>
    <dbReference type="NCBI Taxonomy" id="1520"/>
    <lineage>
        <taxon>Bacteria</taxon>
        <taxon>Bacillati</taxon>
        <taxon>Bacillota</taxon>
        <taxon>Clostridia</taxon>
        <taxon>Eubacteriales</taxon>
        <taxon>Clostridiaceae</taxon>
        <taxon>Clostridium</taxon>
    </lineage>
</organism>
<feature type="transmembrane region" description="Helical" evidence="6">
    <location>
        <begin position="70"/>
        <end position="87"/>
    </location>
</feature>
<reference evidence="8" key="1">
    <citation type="submission" date="2014-12" db="EMBL/GenBank/DDBJ databases">
        <title>Genome sequence of Clostridium beijerinckii strain 59B.</title>
        <authorList>
            <person name="Little G.T."/>
            <person name="Minton N.P."/>
        </authorList>
    </citation>
    <scope>NUCLEOTIDE SEQUENCE [LARGE SCALE GENOMIC DNA]</scope>
    <source>
        <strain evidence="8">59B</strain>
    </source>
</reference>
<evidence type="ECO:0000256" key="6">
    <source>
        <dbReference type="SAM" id="Phobius"/>
    </source>
</evidence>
<dbReference type="OrthoDB" id="8585740at2"/>
<dbReference type="EMBL" id="CP010086">
    <property type="protein sequence ID" value="AJH00714.1"/>
    <property type="molecule type" value="Genomic_DNA"/>
</dbReference>
<dbReference type="RefSeq" id="WP_041898639.1">
    <property type="nucleotide sequence ID" value="NZ_CP010086.2"/>
</dbReference>
<keyword evidence="4 6" id="KW-1133">Transmembrane helix</keyword>